<dbReference type="SMART" id="SM00382">
    <property type="entry name" value="AAA"/>
    <property type="match status" value="1"/>
</dbReference>
<evidence type="ECO:0000313" key="3">
    <source>
        <dbReference type="Proteomes" id="UP000515960"/>
    </source>
</evidence>
<dbReference type="GO" id="GO:0005524">
    <property type="term" value="F:ATP binding"/>
    <property type="evidence" value="ECO:0007669"/>
    <property type="project" value="UniProtKB-KW"/>
</dbReference>
<reference evidence="2 3" key="1">
    <citation type="submission" date="2020-08" db="EMBL/GenBank/DDBJ databases">
        <authorList>
            <person name="Liu C."/>
            <person name="Sun Q."/>
        </authorList>
    </citation>
    <scope>NUCLEOTIDE SEQUENCE [LARGE SCALE GENOMIC DNA]</scope>
    <source>
        <strain evidence="2 3">NSJ-62</strain>
    </source>
</reference>
<name>A0A7G9B390_9FIRM</name>
<dbReference type="InterPro" id="IPR003593">
    <property type="entry name" value="AAA+_ATPase"/>
</dbReference>
<dbReference type="SUPFAM" id="SSF52540">
    <property type="entry name" value="P-loop containing nucleoside triphosphate hydrolases"/>
    <property type="match status" value="1"/>
</dbReference>
<dbReference type="Proteomes" id="UP000515960">
    <property type="component" value="Chromosome"/>
</dbReference>
<protein>
    <submittedName>
        <fullName evidence="2">ATP-binding protein</fullName>
    </submittedName>
</protein>
<gene>
    <name evidence="2" type="ORF">H8790_11305</name>
</gene>
<organism evidence="2 3">
    <name type="scientific">Oscillibacter hominis</name>
    <dbReference type="NCBI Taxonomy" id="2763056"/>
    <lineage>
        <taxon>Bacteria</taxon>
        <taxon>Bacillati</taxon>
        <taxon>Bacillota</taxon>
        <taxon>Clostridia</taxon>
        <taxon>Eubacteriales</taxon>
        <taxon>Oscillospiraceae</taxon>
        <taxon>Oscillibacter</taxon>
    </lineage>
</organism>
<dbReference type="CDD" id="cd00009">
    <property type="entry name" value="AAA"/>
    <property type="match status" value="1"/>
</dbReference>
<dbReference type="AlphaFoldDB" id="A0A7G9B390"/>
<dbReference type="PANTHER" id="PTHR42935">
    <property type="entry name" value="SLR0930 PROTEIN"/>
    <property type="match status" value="1"/>
</dbReference>
<sequence>MDMRQTAQTLRHLVIFRNLRGEPLMEALAALLEADRESAAARMCDLAAELYPRGTDLHQAVETLMLRDDNFYVRAAASQRTVGSQAERWLERELALLEEAVLSSEAFCARFDLKEHAEELPAWSAEGERFTRVYRRMLERSPQSGFGIFAQYHVFSVSPQGLLVPVEHPDPQQLSELYGYEAEREKLIKNTQALLQGLPANNVLLYGDAGTGKSSTVKALANAYQDQGLRLIQVEKSRLRHIPALLDTLSGLPLKFILFIDDLSFASDDRDFTALKTVLEGSVAARSGNTVVFATSNRRHLVQETFQQRQGDEIHLSDTLEEVASLSARFGIVITFGKPGRDLYLSVVAQLAEREGLDAPEEQLFQEAEAFALRSGGRSPRVARQYVEYKIAMSGPGSCVN</sequence>
<evidence type="ECO:0000313" key="2">
    <source>
        <dbReference type="EMBL" id="QNL44021.1"/>
    </source>
</evidence>
<evidence type="ECO:0000259" key="1">
    <source>
        <dbReference type="SMART" id="SM00382"/>
    </source>
</evidence>
<dbReference type="InterPro" id="IPR027417">
    <property type="entry name" value="P-loop_NTPase"/>
</dbReference>
<dbReference type="PANTHER" id="PTHR42935:SF1">
    <property type="entry name" value="SLR0930 PROTEIN"/>
    <property type="match status" value="1"/>
</dbReference>
<dbReference type="EMBL" id="CP060490">
    <property type="protein sequence ID" value="QNL44021.1"/>
    <property type="molecule type" value="Genomic_DNA"/>
</dbReference>
<dbReference type="RefSeq" id="WP_187332601.1">
    <property type="nucleotide sequence ID" value="NZ_CP060490.1"/>
</dbReference>
<dbReference type="KEGG" id="ohi:H8790_11305"/>
<dbReference type="Gene3D" id="3.40.50.300">
    <property type="entry name" value="P-loop containing nucleotide triphosphate hydrolases"/>
    <property type="match status" value="1"/>
</dbReference>
<dbReference type="InterPro" id="IPR008533">
    <property type="entry name" value="DUF815"/>
</dbReference>
<feature type="domain" description="AAA+ ATPase" evidence="1">
    <location>
        <begin position="199"/>
        <end position="340"/>
    </location>
</feature>
<dbReference type="Pfam" id="PF05673">
    <property type="entry name" value="DUF815"/>
    <property type="match status" value="1"/>
</dbReference>
<keyword evidence="2" id="KW-0547">Nucleotide-binding</keyword>
<proteinExistence type="predicted"/>
<accession>A0A7G9B390</accession>
<keyword evidence="3" id="KW-1185">Reference proteome</keyword>
<keyword evidence="2" id="KW-0067">ATP-binding</keyword>